<organism evidence="1">
    <name type="scientific">Thermodesulfobacterium geofontis</name>
    <dbReference type="NCBI Taxonomy" id="1295609"/>
    <lineage>
        <taxon>Bacteria</taxon>
        <taxon>Pseudomonadati</taxon>
        <taxon>Thermodesulfobacteriota</taxon>
        <taxon>Thermodesulfobacteria</taxon>
        <taxon>Thermodesulfobacteriales</taxon>
        <taxon>Thermodesulfobacteriaceae</taxon>
        <taxon>Thermodesulfobacterium</taxon>
    </lineage>
</organism>
<dbReference type="EMBL" id="DSZN01000108">
    <property type="protein sequence ID" value="HGQ86040.1"/>
    <property type="molecule type" value="Genomic_DNA"/>
</dbReference>
<gene>
    <name evidence="1" type="ORF">ENT66_06995</name>
</gene>
<evidence type="ECO:0000313" key="1">
    <source>
        <dbReference type="EMBL" id="HGQ86040.1"/>
    </source>
</evidence>
<reference evidence="1" key="1">
    <citation type="journal article" date="2020" name="mSystems">
        <title>Genome- and Community-Level Interaction Insights into Carbon Utilization and Element Cycling Functions of Hydrothermarchaeota in Hydrothermal Sediment.</title>
        <authorList>
            <person name="Zhou Z."/>
            <person name="Liu Y."/>
            <person name="Xu W."/>
            <person name="Pan J."/>
            <person name="Luo Z.H."/>
            <person name="Li M."/>
        </authorList>
    </citation>
    <scope>NUCLEOTIDE SEQUENCE [LARGE SCALE GENOMIC DNA]</scope>
    <source>
        <strain evidence="1">SpSt-6</strain>
    </source>
</reference>
<comment type="caution">
    <text evidence="1">The sequence shown here is derived from an EMBL/GenBank/DDBJ whole genome shotgun (WGS) entry which is preliminary data.</text>
</comment>
<accession>A0A7C4NSN2</accession>
<dbReference type="AlphaFoldDB" id="A0A7C4NSN2"/>
<name>A0A7C4NSN2_9BACT</name>
<sequence length="503" mass="59930">MPKEISYINKIISTYGSYAKPFLNWILETGKISSTWKAYFWALKLYWKGEYLLALSKLEKALNKCNNSKTLYYLVLTQKLAFLSRVNSKEGVELFHKLKREFPYIPSYVRNITSSTLINYYNSFLSSNSSKFRIWSNRYYSNPSSLAFVFLGKAGEELRKGNLRRAIFYYVKAFRTSLSIPHPTGIINSLNNISWNLKERHPKFSLSLAKKAVYYCALYREDLSYDFAVLDTLFEVQKINNDLSICETSMIIKHYYKFLSESSGNYDKQHYKKTLEFSKRFCFDLSSSKNNEKWLDLNEDIKPDFNNLSLDIWAELKRISIFKDFWRTIELLNNISKEERKILVLSAFMSLCNRKKLFPSTSKKIKDILDFSENIKRLINFAKRDFEVMKFLSYISNDHPFFKARMDLAKKFLEDLYPEKRDLFIDFYLSLEEKGREFIDTFVRNYVRYDRDWHIKIPTPAEIVPFVKEFQLKELPSSLAYFCFEKRERRNFNKIINEMMVNA</sequence>
<protein>
    <submittedName>
        <fullName evidence="1">Uncharacterized protein</fullName>
    </submittedName>
</protein>
<proteinExistence type="predicted"/>